<comment type="pathway">
    <text evidence="2 10">Amino-acid biosynthesis; L-tryptophan biosynthesis; L-tryptophan from chorismate: step 5/5.</text>
</comment>
<accession>A0A5C7IHF4</accession>
<evidence type="ECO:0000256" key="7">
    <source>
        <dbReference type="ARBA" id="ARBA00023141"/>
    </source>
</evidence>
<dbReference type="EC" id="4.2.1.20" evidence="3 10"/>
<keyword evidence="13" id="KW-1185">Reference proteome</keyword>
<evidence type="ECO:0000256" key="10">
    <source>
        <dbReference type="RuleBase" id="RU003663"/>
    </source>
</evidence>
<evidence type="ECO:0000256" key="5">
    <source>
        <dbReference type="ARBA" id="ARBA00022822"/>
    </source>
</evidence>
<dbReference type="InterPro" id="IPR023026">
    <property type="entry name" value="Trp_synth_beta/beta-like"/>
</dbReference>
<dbReference type="GO" id="GO:0004834">
    <property type="term" value="F:tryptophan synthase activity"/>
    <property type="evidence" value="ECO:0007669"/>
    <property type="project" value="UniProtKB-EC"/>
</dbReference>
<evidence type="ECO:0000256" key="9">
    <source>
        <dbReference type="ARBA" id="ARBA00049047"/>
    </source>
</evidence>
<dbReference type="Proteomes" id="UP000323000">
    <property type="component" value="Chromosome 3"/>
</dbReference>
<feature type="domain" description="Tryptophan synthase beta chain-like PALP" evidence="11">
    <location>
        <begin position="16"/>
        <end position="309"/>
    </location>
</feature>
<proteinExistence type="inferred from homology"/>
<dbReference type="InterPro" id="IPR006653">
    <property type="entry name" value="Trp_synth_b_CS"/>
</dbReference>
<dbReference type="HAMAP" id="MF_00133">
    <property type="entry name" value="Trp_synth_beta"/>
    <property type="match status" value="1"/>
</dbReference>
<keyword evidence="8 10" id="KW-0456">Lyase</keyword>
<keyword evidence="5 10" id="KW-0822">Tryptophan biosynthesis</keyword>
<protein>
    <recommendedName>
        <fullName evidence="3 10">Tryptophan synthase</fullName>
        <ecNumber evidence="3 10">4.2.1.20</ecNumber>
    </recommendedName>
</protein>
<evidence type="ECO:0000256" key="2">
    <source>
        <dbReference type="ARBA" id="ARBA00004733"/>
    </source>
</evidence>
<comment type="caution">
    <text evidence="12">The sequence shown here is derived from an EMBL/GenBank/DDBJ whole genome shotgun (WGS) entry which is preliminary data.</text>
</comment>
<dbReference type="PANTHER" id="PTHR48077:SF3">
    <property type="entry name" value="TRYPTOPHAN SYNTHASE"/>
    <property type="match status" value="1"/>
</dbReference>
<dbReference type="InterPro" id="IPR036052">
    <property type="entry name" value="TrpB-like_PALP_sf"/>
</dbReference>
<dbReference type="CDD" id="cd06446">
    <property type="entry name" value="Trp-synth_B"/>
    <property type="match status" value="2"/>
</dbReference>
<evidence type="ECO:0000256" key="4">
    <source>
        <dbReference type="ARBA" id="ARBA00022605"/>
    </source>
</evidence>
<dbReference type="FunFam" id="3.40.50.1100:FF:000001">
    <property type="entry name" value="Tryptophan synthase beta chain"/>
    <property type="match status" value="2"/>
</dbReference>
<dbReference type="Gene3D" id="3.40.50.1100">
    <property type="match status" value="5"/>
</dbReference>
<reference evidence="13" key="1">
    <citation type="journal article" date="2019" name="Gigascience">
        <title>De novo genome assembly of the endangered Acer yangbiense, a plant species with extremely small populations endemic to Yunnan Province, China.</title>
        <authorList>
            <person name="Yang J."/>
            <person name="Wariss H.M."/>
            <person name="Tao L."/>
            <person name="Zhang R."/>
            <person name="Yun Q."/>
            <person name="Hollingsworth P."/>
            <person name="Dao Z."/>
            <person name="Luo G."/>
            <person name="Guo H."/>
            <person name="Ma Y."/>
            <person name="Sun W."/>
        </authorList>
    </citation>
    <scope>NUCLEOTIDE SEQUENCE [LARGE SCALE GENOMIC DNA]</scope>
    <source>
        <strain evidence="13">cv. Malutang</strain>
    </source>
</reference>
<evidence type="ECO:0000256" key="3">
    <source>
        <dbReference type="ARBA" id="ARBA00012043"/>
    </source>
</evidence>
<dbReference type="OrthoDB" id="10050244at2759"/>
<evidence type="ECO:0000313" key="12">
    <source>
        <dbReference type="EMBL" id="TXG67896.1"/>
    </source>
</evidence>
<dbReference type="PANTHER" id="PTHR48077">
    <property type="entry name" value="TRYPTOPHAN SYNTHASE-RELATED"/>
    <property type="match status" value="1"/>
</dbReference>
<dbReference type="PROSITE" id="PS00168">
    <property type="entry name" value="TRP_SYNTHASE_BETA"/>
    <property type="match status" value="2"/>
</dbReference>
<evidence type="ECO:0000256" key="6">
    <source>
        <dbReference type="ARBA" id="ARBA00022898"/>
    </source>
</evidence>
<dbReference type="GO" id="GO:0005737">
    <property type="term" value="C:cytoplasm"/>
    <property type="evidence" value="ECO:0007669"/>
    <property type="project" value="TreeGrafter"/>
</dbReference>
<dbReference type="EMBL" id="VAHF01000003">
    <property type="protein sequence ID" value="TXG67896.1"/>
    <property type="molecule type" value="Genomic_DNA"/>
</dbReference>
<evidence type="ECO:0000256" key="1">
    <source>
        <dbReference type="ARBA" id="ARBA00001933"/>
    </source>
</evidence>
<evidence type="ECO:0000256" key="8">
    <source>
        <dbReference type="ARBA" id="ARBA00023239"/>
    </source>
</evidence>
<organism evidence="12 13">
    <name type="scientific">Acer yangbiense</name>
    <dbReference type="NCBI Taxonomy" id="1000413"/>
    <lineage>
        <taxon>Eukaryota</taxon>
        <taxon>Viridiplantae</taxon>
        <taxon>Streptophyta</taxon>
        <taxon>Embryophyta</taxon>
        <taxon>Tracheophyta</taxon>
        <taxon>Spermatophyta</taxon>
        <taxon>Magnoliopsida</taxon>
        <taxon>eudicotyledons</taxon>
        <taxon>Gunneridae</taxon>
        <taxon>Pentapetalae</taxon>
        <taxon>rosids</taxon>
        <taxon>malvids</taxon>
        <taxon>Sapindales</taxon>
        <taxon>Sapindaceae</taxon>
        <taxon>Hippocastanoideae</taxon>
        <taxon>Acereae</taxon>
        <taxon>Acer</taxon>
    </lineage>
</organism>
<feature type="domain" description="Tryptophan synthase beta chain-like PALP" evidence="11">
    <location>
        <begin position="321"/>
        <end position="612"/>
    </location>
</feature>
<dbReference type="InterPro" id="IPR001926">
    <property type="entry name" value="TrpB-like_PALP"/>
</dbReference>
<dbReference type="InterPro" id="IPR006654">
    <property type="entry name" value="Trp_synth_beta"/>
</dbReference>
<comment type="cofactor">
    <cofactor evidence="1 10">
        <name>pyridoxal 5'-phosphate</name>
        <dbReference type="ChEBI" id="CHEBI:597326"/>
    </cofactor>
</comment>
<gene>
    <name evidence="12" type="ORF">EZV62_009171</name>
</gene>
<comment type="catalytic activity">
    <reaction evidence="9 10">
        <text>(1S,2R)-1-C-(indol-3-yl)glycerol 3-phosphate + L-serine = D-glyceraldehyde 3-phosphate + L-tryptophan + H2O</text>
        <dbReference type="Rhea" id="RHEA:10532"/>
        <dbReference type="ChEBI" id="CHEBI:15377"/>
        <dbReference type="ChEBI" id="CHEBI:33384"/>
        <dbReference type="ChEBI" id="CHEBI:57912"/>
        <dbReference type="ChEBI" id="CHEBI:58866"/>
        <dbReference type="ChEBI" id="CHEBI:59776"/>
        <dbReference type="EC" id="4.2.1.20"/>
    </reaction>
</comment>
<dbReference type="SUPFAM" id="SSF53686">
    <property type="entry name" value="Tryptophan synthase beta subunit-like PLP-dependent enzymes"/>
    <property type="match status" value="2"/>
</dbReference>
<keyword evidence="6 10" id="KW-0663">Pyridoxal phosphate</keyword>
<dbReference type="NCBIfam" id="TIGR00263">
    <property type="entry name" value="trpB"/>
    <property type="match status" value="1"/>
</dbReference>
<dbReference type="UniPathway" id="UPA00035">
    <property type="reaction ID" value="UER00044"/>
</dbReference>
<name>A0A5C7IHF4_9ROSI</name>
<dbReference type="AlphaFoldDB" id="A0A5C7IHF4"/>
<keyword evidence="4 10" id="KW-0028">Amino-acid biosynthesis</keyword>
<evidence type="ECO:0000313" key="13">
    <source>
        <dbReference type="Proteomes" id="UP000323000"/>
    </source>
</evidence>
<sequence length="627" mass="68854">MQLEELFGILKDYVGRESPLYFAEQLTEHYKHPNGEGPLIYLKREDLNHTGAHKINNAIAQALLAKRLGKQRIIAETGAGQHGVATATVCARFGLQCIIYMGAQDMERQSLNVFRMRLLSTEVRAVHFGTATLKDAASEAIRDWVTNVETTHYILGSVAGPHPYPMMVREFHAVIGKETRKQALEKWGGKPDVLVACVGGGSNAMGLFHEFVNDKDVRMIGVEAAGHGLDSGKHAATLTKGEVGVLHGAMSYLLQVLSTIVSQMMKHWKRLSRLEGIIPALETSHALAYLEELCPTLPNGTKVVLNCSGRGDKDVQTAINWKSPLYFVERLTEHYKSPNGEGPLIYLKREDLNHTGAHKINNAIAQALLAKRLGKQRIIAETGAGQHGVETATVCARFGLQCIIYMGAQDMERQLLNVFRMRLLGADVRAVHSGTATLKDATSEAIRDWITNVETTHYILGSVAGPHPYPMMVREFHAVIGKGNKKKGMGEMGGKPDVLAACVGGGSNAMGLFHEFVNDKYVRLNGVEAARRSWFGQCLDYPGVGPEHSFLKDEGRAEYYSVTDYEALEAFKRLSRLEGIIPALETSHALAYLEELCPTLPNGTKVVLNCSGRGDKDVQTAIKYLQV</sequence>
<dbReference type="Pfam" id="PF00291">
    <property type="entry name" value="PALP"/>
    <property type="match status" value="2"/>
</dbReference>
<keyword evidence="7 10" id="KW-0057">Aromatic amino acid biosynthesis</keyword>
<evidence type="ECO:0000259" key="11">
    <source>
        <dbReference type="Pfam" id="PF00291"/>
    </source>
</evidence>